<evidence type="ECO:0000256" key="6">
    <source>
        <dbReference type="ARBA" id="ARBA00022485"/>
    </source>
</evidence>
<keyword evidence="10" id="KW-0408">Iron</keyword>
<feature type="region of interest" description="Disordered" evidence="18">
    <location>
        <begin position="988"/>
        <end position="1081"/>
    </location>
</feature>
<dbReference type="SFLD" id="SFLDG01067">
    <property type="entry name" value="SPASM/twitch_domain_containing"/>
    <property type="match status" value="1"/>
</dbReference>
<name>A0ABR3SIE0_9PEZI</name>
<dbReference type="CDD" id="cd21117">
    <property type="entry name" value="Twitch_MoaA"/>
    <property type="match status" value="1"/>
</dbReference>
<dbReference type="InterPro" id="IPR002820">
    <property type="entry name" value="Mopterin_CF_biosynth-C_dom"/>
</dbReference>
<evidence type="ECO:0000256" key="1">
    <source>
        <dbReference type="ARBA" id="ARBA00001966"/>
    </source>
</evidence>
<evidence type="ECO:0000259" key="19">
    <source>
        <dbReference type="PROSITE" id="PS51918"/>
    </source>
</evidence>
<sequence length="1282" mass="143921">MEIKAQRRPQVLGGNRIPPAQPYRTIATRRITTAAVAPEPQIDVPATHVEFPPPQSRREAIKQAKPFSEFLTDTFNRQHDYLRISITERCNLRCLYCMPEEGVPLSPPDHLLTSPEIFYISSLFVSQGVNKIRLTGGEPTVRRDIVPLMRSIGSLRAKGLRELAITTNGISLHRKLDSMVESGLTGVNLSLDTLDPFQFQIMTRRKGFDAVMKSVDRILEMKRLGAGVKLKINCVVMRGLNDREIVPFVELGREKDIEVRFIEYMPFDGNKWNQKKMISYQEMLDVIRAKYPGLRPVKGHKNDTSKTWEVPGFVGKIGFITSMTHNFCGTCNRLRITSDGNLKVCLFGNTEVSLRDIMRKDNDGKPIDEEAFEAIKQVEMNRKQGLVREGSSPGWSEREHELLEVIGAAVKRKKEKHAGMGELENMKNRPMILIGGQQRFRSRKEQEDSNESDERDEPPPRLTHVNQNGTAHMVSVGGKRPTRRTAIAVSSVRFSKPGVLKLIKANAIKKGDVLSVARIAGIMASKNTPSIIPLCHNINITHADVEAGLIEPPPEDWQKTEDPFLNEDDADELDDAHDYYNNNKDSSRLPVTYEPRTQMSGLSPGDPAAVTDASAFPHGGVMLTARVETYGPTGVEMDALTAANAAALTVFDMCKAVDRAMSLQNSRVVIKTGGVSGDWVDAGWLYARAGVARRKELEGVMAWTGDLPPGEKRGRRWWKKCFRVLVRAGWDRDRAAALLSWVRPATDAANGKGEGGGGGEEGGAAVVEEEGVDEVVEEEVVDEVEEEEQAFLWEEGDEVVGQEEGVDEGKEERAFLGEGRDEVVVEEEGIDEGKEERALVGEGEGEAVEEDGREEWTPEESLRSEKTAPPSKSTPPSTNLESGGYQEAILTASMIREMSAQDIFADKGHGGKEEVDSEVKKDTAIKNVDRKQLKKERAQQRQFIVQEEQLTVEEHRHQQEQVEDSERQVMDQKRTLIDLQLQRLKDKQILSPLLESQPAKQKENKKTDGSTTASSPPEENTTLQNDQSPSTPKAVVDPRKDRPFGTGYVPPSVEATPEEAEMAQKRPENPAYELLQGRQRRRSLARWERDAEWDKRMERLAALERLAQEAEASPKYSRHWGRAVSMGGRATRKLELAARIGEHDSAHDVLAWEPPGVDDEAAEVGDEELQESWSEWTAGRRAPAPTTEHNVPRKYVERHAEADRKARLKRAMGRVDYNEFMLLSAVEAKRERRWESEEGLLEGEWVPMDREGEEMSARRKEKRKRPPKRNGGMKAKAGWWCR</sequence>
<dbReference type="SFLD" id="SFLDG01383">
    <property type="entry name" value="cyclic_pyranopterin_phosphate"/>
    <property type="match status" value="1"/>
</dbReference>
<feature type="compositionally biased region" description="Polar residues" evidence="18">
    <location>
        <begin position="1009"/>
        <end position="1031"/>
    </location>
</feature>
<dbReference type="InterPro" id="IPR006638">
    <property type="entry name" value="Elp3/MiaA/NifB-like_rSAM"/>
</dbReference>
<keyword evidence="14" id="KW-0501">Molybdenum cofactor biosynthesis</keyword>
<evidence type="ECO:0000256" key="3">
    <source>
        <dbReference type="ARBA" id="ARBA00008484"/>
    </source>
</evidence>
<comment type="pathway">
    <text evidence="2">Cofactor biosynthesis; molybdopterin biosynthesis.</text>
</comment>
<feature type="compositionally biased region" description="Basic and acidic residues" evidence="18">
    <location>
        <begin position="1249"/>
        <end position="1258"/>
    </location>
</feature>
<dbReference type="CDD" id="cd01335">
    <property type="entry name" value="Radical_SAM"/>
    <property type="match status" value="1"/>
</dbReference>
<dbReference type="InterPro" id="IPR058240">
    <property type="entry name" value="rSAM_sf"/>
</dbReference>
<evidence type="ECO:0000256" key="18">
    <source>
        <dbReference type="SAM" id="MobiDB-lite"/>
    </source>
</evidence>
<keyword evidence="7" id="KW-0949">S-adenosyl-L-methionine</keyword>
<keyword evidence="9" id="KW-0547">Nucleotide-binding</keyword>
<evidence type="ECO:0000256" key="2">
    <source>
        <dbReference type="ARBA" id="ARBA00005046"/>
    </source>
</evidence>
<evidence type="ECO:0000313" key="21">
    <source>
        <dbReference type="Proteomes" id="UP001521116"/>
    </source>
</evidence>
<comment type="similarity">
    <text evidence="4">In the N-terminal section; belongs to the radical SAM superfamily. MoaA family.</text>
</comment>
<keyword evidence="6" id="KW-0004">4Fe-4S</keyword>
<reference evidence="20 21" key="1">
    <citation type="submission" date="2024-02" db="EMBL/GenBank/DDBJ databases">
        <title>De novo assembly and annotation of 12 fungi associated with fruit tree decline syndrome in Ontario, Canada.</title>
        <authorList>
            <person name="Sulman M."/>
            <person name="Ellouze W."/>
            <person name="Ilyukhin E."/>
        </authorList>
    </citation>
    <scope>NUCLEOTIDE SEQUENCE [LARGE SCALE GENOMIC DNA]</scope>
    <source>
        <strain evidence="20 21">M1-105</strain>
    </source>
</reference>
<dbReference type="SFLD" id="SFLDS00029">
    <property type="entry name" value="Radical_SAM"/>
    <property type="match status" value="1"/>
</dbReference>
<feature type="region of interest" description="Disordered" evidence="18">
    <location>
        <begin position="1249"/>
        <end position="1282"/>
    </location>
</feature>
<evidence type="ECO:0000256" key="5">
    <source>
        <dbReference type="ARBA" id="ARBA00012167"/>
    </source>
</evidence>
<dbReference type="EC" id="4.1.99.22" evidence="5"/>
<dbReference type="SMART" id="SM00729">
    <property type="entry name" value="Elp3"/>
    <property type="match status" value="1"/>
</dbReference>
<keyword evidence="8" id="KW-0479">Metal-binding</keyword>
<comment type="caution">
    <text evidence="20">The sequence shown here is derived from an EMBL/GenBank/DDBJ whole genome shotgun (WGS) entry which is preliminary data.</text>
</comment>
<dbReference type="HAMAP" id="MF_01225_B">
    <property type="entry name" value="MoaA_B"/>
    <property type="match status" value="1"/>
</dbReference>
<keyword evidence="17" id="KW-0175">Coiled coil</keyword>
<dbReference type="SFLD" id="SFLDG01386">
    <property type="entry name" value="main_SPASM_domain-containing"/>
    <property type="match status" value="1"/>
</dbReference>
<keyword evidence="21" id="KW-1185">Reference proteome</keyword>
<evidence type="ECO:0000256" key="10">
    <source>
        <dbReference type="ARBA" id="ARBA00023004"/>
    </source>
</evidence>
<keyword evidence="12" id="KW-0496">Mitochondrion</keyword>
<evidence type="ECO:0000256" key="4">
    <source>
        <dbReference type="ARBA" id="ARBA00009862"/>
    </source>
</evidence>
<feature type="coiled-coil region" evidence="17">
    <location>
        <begin position="921"/>
        <end position="982"/>
    </location>
</feature>
<keyword evidence="13" id="KW-0342">GTP-binding</keyword>
<dbReference type="InterPro" id="IPR036522">
    <property type="entry name" value="MoaC_sf"/>
</dbReference>
<proteinExistence type="inferred from homology"/>
<dbReference type="Pfam" id="PF06463">
    <property type="entry name" value="Mob_synth_C"/>
    <property type="match status" value="1"/>
</dbReference>
<comment type="similarity">
    <text evidence="3">In the C-terminal section; belongs to the MoaC family.</text>
</comment>
<dbReference type="InterPro" id="IPR050105">
    <property type="entry name" value="MoCo_biosynth_MoaA/MoaC"/>
</dbReference>
<evidence type="ECO:0000256" key="8">
    <source>
        <dbReference type="ARBA" id="ARBA00022723"/>
    </source>
</evidence>
<dbReference type="NCBIfam" id="TIGR02666">
    <property type="entry name" value="moaA"/>
    <property type="match status" value="1"/>
</dbReference>
<dbReference type="InterPro" id="IPR013785">
    <property type="entry name" value="Aldolase_TIM"/>
</dbReference>
<keyword evidence="15" id="KW-0456">Lyase</keyword>
<evidence type="ECO:0000313" key="20">
    <source>
        <dbReference type="EMBL" id="KAL1621343.1"/>
    </source>
</evidence>
<keyword evidence="11" id="KW-0411">Iron-sulfur</keyword>
<dbReference type="Pfam" id="PF01967">
    <property type="entry name" value="MoaC"/>
    <property type="match status" value="2"/>
</dbReference>
<feature type="compositionally biased region" description="Acidic residues" evidence="18">
    <location>
        <begin position="1159"/>
        <end position="1170"/>
    </location>
</feature>
<feature type="compositionally biased region" description="Basic residues" evidence="18">
    <location>
        <begin position="1259"/>
        <end position="1268"/>
    </location>
</feature>
<organism evidence="20 21">
    <name type="scientific">Neofusicoccum ribis</name>
    <dbReference type="NCBI Taxonomy" id="45134"/>
    <lineage>
        <taxon>Eukaryota</taxon>
        <taxon>Fungi</taxon>
        <taxon>Dikarya</taxon>
        <taxon>Ascomycota</taxon>
        <taxon>Pezizomycotina</taxon>
        <taxon>Dothideomycetes</taxon>
        <taxon>Dothideomycetes incertae sedis</taxon>
        <taxon>Botryosphaeriales</taxon>
        <taxon>Botryosphaeriaceae</taxon>
        <taxon>Neofusicoccum</taxon>
    </lineage>
</organism>
<evidence type="ECO:0000256" key="17">
    <source>
        <dbReference type="SAM" id="Coils"/>
    </source>
</evidence>
<gene>
    <name evidence="20" type="ORF">SLS56_009229</name>
</gene>
<dbReference type="PANTHER" id="PTHR22960:SF0">
    <property type="entry name" value="MOLYBDENUM COFACTOR BIOSYNTHESIS PROTEIN 1"/>
    <property type="match status" value="1"/>
</dbReference>
<feature type="compositionally biased region" description="Basic and acidic residues" evidence="18">
    <location>
        <begin position="854"/>
        <end position="866"/>
    </location>
</feature>
<dbReference type="PANTHER" id="PTHR22960">
    <property type="entry name" value="MOLYBDOPTERIN COFACTOR SYNTHESIS PROTEIN A"/>
    <property type="match status" value="1"/>
</dbReference>
<evidence type="ECO:0000256" key="15">
    <source>
        <dbReference type="ARBA" id="ARBA00023239"/>
    </source>
</evidence>
<dbReference type="PROSITE" id="PS51918">
    <property type="entry name" value="RADICAL_SAM"/>
    <property type="match status" value="1"/>
</dbReference>
<evidence type="ECO:0000256" key="9">
    <source>
        <dbReference type="ARBA" id="ARBA00022741"/>
    </source>
</evidence>
<dbReference type="SUPFAM" id="SSF55040">
    <property type="entry name" value="Molybdenum cofactor biosynthesis protein C, MoaC"/>
    <property type="match status" value="2"/>
</dbReference>
<protein>
    <recommendedName>
        <fullName evidence="5">GTP 3',8-cyclase</fullName>
        <ecNumber evidence="5">4.1.99.22</ecNumber>
    </recommendedName>
</protein>
<dbReference type="InterPro" id="IPR040064">
    <property type="entry name" value="MoaA-like"/>
</dbReference>
<feature type="compositionally biased region" description="Acidic residues" evidence="18">
    <location>
        <begin position="843"/>
        <end position="853"/>
    </location>
</feature>
<accession>A0ABR3SIE0</accession>
<dbReference type="Gene3D" id="3.20.20.70">
    <property type="entry name" value="Aldolase class I"/>
    <property type="match status" value="1"/>
</dbReference>
<evidence type="ECO:0000256" key="11">
    <source>
        <dbReference type="ARBA" id="ARBA00023014"/>
    </source>
</evidence>
<comment type="catalytic activity">
    <reaction evidence="16">
        <text>GTP + AH2 + S-adenosyl-L-methionine = (8S)-3',8-cyclo-7,8-dihydroguanosine 5'-triphosphate + 5'-deoxyadenosine + L-methionine + A + H(+)</text>
        <dbReference type="Rhea" id="RHEA:49576"/>
        <dbReference type="ChEBI" id="CHEBI:13193"/>
        <dbReference type="ChEBI" id="CHEBI:15378"/>
        <dbReference type="ChEBI" id="CHEBI:17319"/>
        <dbReference type="ChEBI" id="CHEBI:17499"/>
        <dbReference type="ChEBI" id="CHEBI:37565"/>
        <dbReference type="ChEBI" id="CHEBI:57844"/>
        <dbReference type="ChEBI" id="CHEBI:59789"/>
        <dbReference type="ChEBI" id="CHEBI:131766"/>
        <dbReference type="EC" id="4.1.99.22"/>
    </reaction>
</comment>
<dbReference type="InterPro" id="IPR010505">
    <property type="entry name" value="MoaA_twitch"/>
</dbReference>
<feature type="domain" description="Radical SAM core" evidence="19">
    <location>
        <begin position="74"/>
        <end position="295"/>
    </location>
</feature>
<feature type="region of interest" description="Disordered" evidence="18">
    <location>
        <begin position="1159"/>
        <end position="1191"/>
    </location>
</feature>
<evidence type="ECO:0000256" key="16">
    <source>
        <dbReference type="ARBA" id="ARBA00048697"/>
    </source>
</evidence>
<dbReference type="InterPro" id="IPR013483">
    <property type="entry name" value="MoaA"/>
</dbReference>
<dbReference type="PROSITE" id="PS01305">
    <property type="entry name" value="MOAA_NIFB_PQQE"/>
    <property type="match status" value="1"/>
</dbReference>
<comment type="cofactor">
    <cofactor evidence="1">
        <name>[4Fe-4S] cluster</name>
        <dbReference type="ChEBI" id="CHEBI:49883"/>
    </cofactor>
</comment>
<dbReference type="Gene3D" id="3.30.70.640">
    <property type="entry name" value="Molybdopterin cofactor biosynthesis C (MoaC) domain"/>
    <property type="match status" value="1"/>
</dbReference>
<dbReference type="SUPFAM" id="SSF102114">
    <property type="entry name" value="Radical SAM enzymes"/>
    <property type="match status" value="1"/>
</dbReference>
<evidence type="ECO:0000256" key="12">
    <source>
        <dbReference type="ARBA" id="ARBA00023128"/>
    </source>
</evidence>
<dbReference type="EMBL" id="JAJVDC020000152">
    <property type="protein sequence ID" value="KAL1621343.1"/>
    <property type="molecule type" value="Genomic_DNA"/>
</dbReference>
<dbReference type="Proteomes" id="UP001521116">
    <property type="component" value="Unassembled WGS sequence"/>
</dbReference>
<evidence type="ECO:0000256" key="7">
    <source>
        <dbReference type="ARBA" id="ARBA00022691"/>
    </source>
</evidence>
<dbReference type="InterPro" id="IPR007197">
    <property type="entry name" value="rSAM"/>
</dbReference>
<feature type="region of interest" description="Disordered" evidence="18">
    <location>
        <begin position="826"/>
        <end position="885"/>
    </location>
</feature>
<feature type="region of interest" description="Disordered" evidence="18">
    <location>
        <begin position="435"/>
        <end position="466"/>
    </location>
</feature>
<dbReference type="InterPro" id="IPR000385">
    <property type="entry name" value="MoaA_NifB_PqqE_Fe-S-bd_CS"/>
</dbReference>
<evidence type="ECO:0000256" key="14">
    <source>
        <dbReference type="ARBA" id="ARBA00023150"/>
    </source>
</evidence>
<dbReference type="Pfam" id="PF04055">
    <property type="entry name" value="Radical_SAM"/>
    <property type="match status" value="1"/>
</dbReference>
<feature type="compositionally biased region" description="Low complexity" evidence="18">
    <location>
        <begin position="867"/>
        <end position="878"/>
    </location>
</feature>
<evidence type="ECO:0000256" key="13">
    <source>
        <dbReference type="ARBA" id="ARBA00023134"/>
    </source>
</evidence>